<dbReference type="PANTHER" id="PTHR30482:SF17">
    <property type="entry name" value="ABC TRANSPORTER ATP-BINDING PROTEIN"/>
    <property type="match status" value="1"/>
</dbReference>
<evidence type="ECO:0000313" key="8">
    <source>
        <dbReference type="Proteomes" id="UP000741360"/>
    </source>
</evidence>
<feature type="transmembrane region" description="Helical" evidence="6">
    <location>
        <begin position="158"/>
        <end position="181"/>
    </location>
</feature>
<dbReference type="GO" id="GO:0015658">
    <property type="term" value="F:branched-chain amino acid transmembrane transporter activity"/>
    <property type="evidence" value="ECO:0007669"/>
    <property type="project" value="InterPro"/>
</dbReference>
<keyword evidence="2" id="KW-1003">Cell membrane</keyword>
<dbReference type="Proteomes" id="UP000741360">
    <property type="component" value="Unassembled WGS sequence"/>
</dbReference>
<evidence type="ECO:0000256" key="4">
    <source>
        <dbReference type="ARBA" id="ARBA00022989"/>
    </source>
</evidence>
<dbReference type="InterPro" id="IPR043428">
    <property type="entry name" value="LivM-like"/>
</dbReference>
<dbReference type="Pfam" id="PF02653">
    <property type="entry name" value="BPD_transp_2"/>
    <property type="match status" value="1"/>
</dbReference>
<sequence length="313" mass="33499">MRPLRIVTALALLAVLSLLPLVLSQYYVGLVTQMMIYGIFAMSLDILLGHTGLPSLGHAAYFGVSGYTVGLLSLKVTKHFGLVVGSGLGTAITISAIFGLLAIRTHGAYFLMITLALAQVLWGIAFKWRSLTGGDDGLPGVPRPSLGIPFSLWNTTNFYYFALVLFVLVVIVLSIFIRSPFGHALRGIRESETRMRALGYNVWLYKYLAFIIAAIFGGVAGMLFTFYNGFVSPADLSIVLSAKVLLMVILGGAGTLLGPALGAGVIVLLENLISAQTERWLLILGAIYVAVVLFAPAGIIGTLKSKLRRSVST</sequence>
<comment type="subcellular location">
    <subcellularLocation>
        <location evidence="1">Cell membrane</location>
        <topology evidence="1">Multi-pass membrane protein</topology>
    </subcellularLocation>
</comment>
<feature type="transmembrane region" description="Helical" evidence="6">
    <location>
        <begin position="244"/>
        <end position="269"/>
    </location>
</feature>
<evidence type="ECO:0000256" key="6">
    <source>
        <dbReference type="SAM" id="Phobius"/>
    </source>
</evidence>
<dbReference type="CDD" id="cd06581">
    <property type="entry name" value="TM_PBP1_LivM_like"/>
    <property type="match status" value="1"/>
</dbReference>
<proteinExistence type="predicted"/>
<dbReference type="InterPro" id="IPR001851">
    <property type="entry name" value="ABC_transp_permease"/>
</dbReference>
<organism evidence="7 8">
    <name type="scientific">Tectimicrobiota bacterium</name>
    <dbReference type="NCBI Taxonomy" id="2528274"/>
    <lineage>
        <taxon>Bacteria</taxon>
        <taxon>Pseudomonadati</taxon>
        <taxon>Nitrospinota/Tectimicrobiota group</taxon>
        <taxon>Candidatus Tectimicrobiota</taxon>
    </lineage>
</organism>
<evidence type="ECO:0000256" key="1">
    <source>
        <dbReference type="ARBA" id="ARBA00004651"/>
    </source>
</evidence>
<feature type="transmembrane region" description="Helical" evidence="6">
    <location>
        <begin position="202"/>
        <end position="224"/>
    </location>
</feature>
<evidence type="ECO:0000313" key="7">
    <source>
        <dbReference type="EMBL" id="MBI3015230.1"/>
    </source>
</evidence>
<reference evidence="7" key="1">
    <citation type="submission" date="2020-07" db="EMBL/GenBank/DDBJ databases">
        <title>Huge and variable diversity of episymbiotic CPR bacteria and DPANN archaea in groundwater ecosystems.</title>
        <authorList>
            <person name="He C.Y."/>
            <person name="Keren R."/>
            <person name="Whittaker M."/>
            <person name="Farag I.F."/>
            <person name="Doudna J."/>
            <person name="Cate J.H.D."/>
            <person name="Banfield J.F."/>
        </authorList>
    </citation>
    <scope>NUCLEOTIDE SEQUENCE</scope>
    <source>
        <strain evidence="7">NC_groundwater_717_Ag_S-0.2um_59_8</strain>
    </source>
</reference>
<gene>
    <name evidence="7" type="ORF">HYY65_09270</name>
</gene>
<keyword evidence="5 6" id="KW-0472">Membrane</keyword>
<comment type="caution">
    <text evidence="7">The sequence shown here is derived from an EMBL/GenBank/DDBJ whole genome shotgun (WGS) entry which is preliminary data.</text>
</comment>
<keyword evidence="4 6" id="KW-1133">Transmembrane helix</keyword>
<feature type="transmembrane region" description="Helical" evidence="6">
    <location>
        <begin position="108"/>
        <end position="128"/>
    </location>
</feature>
<evidence type="ECO:0000256" key="5">
    <source>
        <dbReference type="ARBA" id="ARBA00023136"/>
    </source>
</evidence>
<name>A0A932GQQ4_UNCTE</name>
<accession>A0A932GQQ4</accession>
<evidence type="ECO:0000256" key="3">
    <source>
        <dbReference type="ARBA" id="ARBA00022692"/>
    </source>
</evidence>
<dbReference type="GO" id="GO:0005886">
    <property type="term" value="C:plasma membrane"/>
    <property type="evidence" value="ECO:0007669"/>
    <property type="project" value="UniProtKB-SubCell"/>
</dbReference>
<dbReference type="PANTHER" id="PTHR30482">
    <property type="entry name" value="HIGH-AFFINITY BRANCHED-CHAIN AMINO ACID TRANSPORT SYSTEM PERMEASE"/>
    <property type="match status" value="1"/>
</dbReference>
<feature type="transmembrane region" description="Helical" evidence="6">
    <location>
        <begin position="281"/>
        <end position="303"/>
    </location>
</feature>
<dbReference type="AlphaFoldDB" id="A0A932GQQ4"/>
<dbReference type="EMBL" id="JACPSX010000176">
    <property type="protein sequence ID" value="MBI3015230.1"/>
    <property type="molecule type" value="Genomic_DNA"/>
</dbReference>
<evidence type="ECO:0000256" key="2">
    <source>
        <dbReference type="ARBA" id="ARBA00022475"/>
    </source>
</evidence>
<keyword evidence="3 6" id="KW-0812">Transmembrane</keyword>
<protein>
    <submittedName>
        <fullName evidence="7">Branched-chain amino acid ABC transporter permease</fullName>
    </submittedName>
</protein>
<feature type="transmembrane region" description="Helical" evidence="6">
    <location>
        <begin position="80"/>
        <end position="101"/>
    </location>
</feature>